<organism evidence="1 2">
    <name type="scientific">Chryseobacterium geocarposphaerae</name>
    <dbReference type="NCBI Taxonomy" id="1416776"/>
    <lineage>
        <taxon>Bacteria</taxon>
        <taxon>Pseudomonadati</taxon>
        <taxon>Bacteroidota</taxon>
        <taxon>Flavobacteriia</taxon>
        <taxon>Flavobacteriales</taxon>
        <taxon>Weeksellaceae</taxon>
        <taxon>Chryseobacterium group</taxon>
        <taxon>Chryseobacterium</taxon>
    </lineage>
</organism>
<evidence type="ECO:0000313" key="1">
    <source>
        <dbReference type="EMBL" id="PJJ67126.1"/>
    </source>
</evidence>
<dbReference type="Proteomes" id="UP000228740">
    <property type="component" value="Unassembled WGS sequence"/>
</dbReference>
<gene>
    <name evidence="1" type="ORF">CLV73_1123</name>
</gene>
<reference evidence="1 2" key="1">
    <citation type="submission" date="2017-11" db="EMBL/GenBank/DDBJ databases">
        <title>Genomic Encyclopedia of Archaeal and Bacterial Type Strains, Phase II (KMG-II): From Individual Species to Whole Genera.</title>
        <authorList>
            <person name="Goeker M."/>
        </authorList>
    </citation>
    <scope>NUCLEOTIDE SEQUENCE [LARGE SCALE GENOMIC DNA]</scope>
    <source>
        <strain evidence="1 2">DSM 27617</strain>
    </source>
</reference>
<keyword evidence="2" id="KW-1185">Reference proteome</keyword>
<name>A0A2M9C8I2_9FLAO</name>
<protein>
    <recommendedName>
        <fullName evidence="3">TonB-dependent receptor-like protein</fullName>
    </recommendedName>
</protein>
<dbReference type="AlphaFoldDB" id="A0A2M9C8I2"/>
<proteinExistence type="predicted"/>
<dbReference type="OrthoDB" id="679547at2"/>
<evidence type="ECO:0008006" key="3">
    <source>
        <dbReference type="Google" id="ProtNLM"/>
    </source>
</evidence>
<evidence type="ECO:0000313" key="2">
    <source>
        <dbReference type="Proteomes" id="UP000228740"/>
    </source>
</evidence>
<dbReference type="EMBL" id="PGFD01000001">
    <property type="protein sequence ID" value="PJJ67126.1"/>
    <property type="molecule type" value="Genomic_DNA"/>
</dbReference>
<accession>A0A2M9C8I2</accession>
<comment type="caution">
    <text evidence="1">The sequence shown here is derived from an EMBL/GenBank/DDBJ whole genome shotgun (WGS) entry which is preliminary data.</text>
</comment>
<dbReference type="SUPFAM" id="SSF56935">
    <property type="entry name" value="Porins"/>
    <property type="match status" value="1"/>
</dbReference>
<sequence>MIMAAACFRAQDKAEKALELFSEKYPQEKVHLVFNKNSFIAGENLWFKSFVFDGYDISGISTSLFVELYDSNKVQIGKKIVPLINGQGSGNFTLPESLKEGIYYVRAYTTWMANFNEDFQAIKPVVIYNPSSPQKLVPNTDSKWTAAAFPESGTFIDGINTKFAVRLQSKGLTPSDWSGYVVDAEKPDVKITSFKGFDQNVGAFSITPQTGKKYQLIVTDSKGNKQAIDLPPVADSGIHLKVTSGNDAIKFSLASKNIAPGTLYKVIAMINNQLVFKVNSEKILEKSYSIPTSQLINGILQLTVFDAKENVVAQRLCFVQPDQLKIKKPALESLSLNESPRASNSFTIAQNPDQEGYAVLVLDGNSENPEDENSMLSTLWLTEDIPSKIYSPAQYFAPNHNSEALDALLITEKWKRFDWNAIMAGTYPIISYQPQPYISYKGKVTIQGKPAPDTDMNLLFSMPDKGMKIYQVKTDSKGFFSLRGLIFEDAIKFSYQLNDPKIPKEQVQVIFQPDFSFVPLKGNLPSNNYILVQRTGEEKPAPEIKRYMVTKSTQNTINEKATLIEEVKLIQSKKDKTRELNEKLSGPLFQGANETIFDFVNDNNNSAQGSMNILQWLQGRVAGLTLEMDMGNYVPKMRGSTVNIYLDEMRIDPSQINTISTSDIAMVKVIKDFFAGGLGGSGAIAIYTRRGGITGSVSNSSIPSKLKQITLNGFDKETPFVSPIYGNDNFNSILQDLRSTLYWNPYLQVQPKEPTTVQFFNNDDAKSYKVIIMGFDEKNFAPVYYSETIK</sequence>